<feature type="domain" description="Carrier" evidence="5">
    <location>
        <begin position="969"/>
        <end position="1044"/>
    </location>
</feature>
<sequence>MTIDLAARRRELLRKRLEDGGLARDDAGRTSSSRSDGDRTPLPMAAHRLWFTGHRNPDDTSLNVSVAFELIGGLDVERLRAAFTAVIARHETLRARYLADDDGAPVMEHRVAAEVGWQEVDLSELSESAADRRLQVLAAREARSPFRLAESSPIRVTLITRAADRHVLLISVHHIAWDDDSWGVLFAELAATYRDPDADLPPITRQYADLPDPTDEQIAADLEYWSAALRPTPEPLDLPGGTGSVGSGRAHRRLDPGIETAAADLAQTNGTTVFAVLVAATQAFLHRAFGATDVLLAVPTTLRPAGAADLIGYFGNTVLLRGAVDPESTLTEVIGGSRETLAAALGAGRAPVDRVVAELADDRRSGLAGLVSASLTLRRDLTGLDLDGLTATHLDGLHAPNAQLPLEFAVVSGDRPILELQYQTDRFTAADAESLLDAYRSFLEGTLASPDTAVRDVPMLDADGRAAAVEAAAGPHVTDDPHTLVGMFAAAVRERPGHPALITDDRTITYAELDAAAERLARTLIARDPEAFAGSDPVVALRMSASAQFVVVALAVLKAGAAYLPVDPDYPADRAAFLLEDARPVLVLDADEVDRLSAEPDSDAEVPELLSPSSLAYIIYTSGSTGTPKGVAVEHRAIAEHLRAFGATSVVGADDRLVQTSSVSFDASMFEIFATLTVGATLVVPKKGALTDIAYLADLLVREQVTVMHMVPSMLSTLLLIPEVKQWTTLRTVPVGGEALPGEVADAFTTAFAADLSNNYGPTEAVVAATHHRVDGPRGGAVVPIGRPNPGVRAHLLDGGLQPVPEGVVGELYLGGRQLARGYLRRSGLTAARFVADPFAPGERLYRTGDLARRGADGELRFVGRSDDQIKVRGFRIEPGEIETVLAAHPTVQRSLVTVVDDRLLAYVIAEPDVVVEPSDVRDAAAQVLPAHMVPDAVVVIDEVPITVHGKLDRAALPVPEVEAAEFVEPATATQRRVAAVFSELFGGRAVGADDSFFDLGGHSLLAARLVTALSSEFGLDVDVRTPFEHPTVAGLATVLVEKAQADLGIDLDAGGAEDWADDDWTSAEFGGVSLAADTDTNVRGAPPPLPAGSGDSRAPLSFSQLAMWFNHRFTGASAADNIVLKLGIDGPVDTGALGGAVADVVERHSSLRTSFTEVDGLPVQIVAERADVELTVSDVEEADVAAAVARAATVVFDLAEAPLLRPHLVRSESGSVLVLVIHHMVVDHGSTEVIIADLAAAYRARTGGPALAARADGPQYTDFAVWQHSMFGLDADPAADAGRYGREQIDFWRERLDGLPDEILVATDRARPEGLSHRGHLVDFAINAERYARLKAVFSAAGVSDFMALTAMWSAALGSLGGGTDIAVGTPAAGRVDPGTERLVGLLANMVVLRTDLAGEPTLTDVLHRSRDAVLDAFAHQDLPIERLVEALNPRRTRARNPLFQSMIHFRDAAGDTAVDLSDETSMRILPMEMDASYLDLNLIVTTVDGGGLTGRLVASADLYDEDAARGIADRFVGLLDELARHPDRPLGQLDVEPLPGALDRSAHQEDPARLARLIAADSPRRVQARPATLAGLPHAGLTHCASVGTWIVDGDGASEALAETLRALSPGSLVIDNYAAAPAAAPVAEIYTAGGGTETATERALVTMLEELLGVSGIGRDDNFFAVGGDSVISIQWSARAAASGIALDPQQIFDHYSIAELAEAVDAARNETGTADERPEPDDASPMSASGLSTDMLSALGSAWEAQQ</sequence>
<dbReference type="STRING" id="644548.SCNU_10476"/>
<dbReference type="FunFam" id="3.40.50.12780:FF:000012">
    <property type="entry name" value="Non-ribosomal peptide synthetase"/>
    <property type="match status" value="1"/>
</dbReference>
<dbReference type="InterPro" id="IPR009081">
    <property type="entry name" value="PP-bd_ACP"/>
</dbReference>
<dbReference type="Gene3D" id="3.30.559.30">
    <property type="entry name" value="Nonribosomal peptide synthetase, condensation domain"/>
    <property type="match status" value="2"/>
</dbReference>
<dbReference type="Gene3D" id="3.40.50.12780">
    <property type="entry name" value="N-terminal domain of ligase-like"/>
    <property type="match status" value="1"/>
</dbReference>
<dbReference type="GO" id="GO:0008610">
    <property type="term" value="P:lipid biosynthetic process"/>
    <property type="evidence" value="ECO:0007669"/>
    <property type="project" value="UniProtKB-ARBA"/>
</dbReference>
<dbReference type="PROSITE" id="PS00455">
    <property type="entry name" value="AMP_BINDING"/>
    <property type="match status" value="1"/>
</dbReference>
<keyword evidence="2" id="KW-0596">Phosphopantetheine</keyword>
<evidence type="ECO:0000256" key="4">
    <source>
        <dbReference type="SAM" id="MobiDB-lite"/>
    </source>
</evidence>
<feature type="region of interest" description="Disordered" evidence="4">
    <location>
        <begin position="1078"/>
        <end position="1097"/>
    </location>
</feature>
<dbReference type="SUPFAM" id="SSF56801">
    <property type="entry name" value="Acetyl-CoA synthetase-like"/>
    <property type="match status" value="1"/>
</dbReference>
<dbReference type="InterPro" id="IPR029058">
    <property type="entry name" value="AB_hydrolase_fold"/>
</dbReference>
<dbReference type="InterPro" id="IPR020845">
    <property type="entry name" value="AMP-binding_CS"/>
</dbReference>
<dbReference type="Gene3D" id="3.30.559.10">
    <property type="entry name" value="Chloramphenicol acetyltransferase-like domain"/>
    <property type="match status" value="2"/>
</dbReference>
<comment type="cofactor">
    <cofactor evidence="1">
        <name>pantetheine 4'-phosphate</name>
        <dbReference type="ChEBI" id="CHEBI:47942"/>
    </cofactor>
</comment>
<comment type="caution">
    <text evidence="6">The sequence shown here is derived from an EMBL/GenBank/DDBJ whole genome shotgun (WGS) entry which is preliminary data.</text>
</comment>
<dbReference type="InterPro" id="IPR020806">
    <property type="entry name" value="PKS_PP-bd"/>
</dbReference>
<dbReference type="Pfam" id="PF00501">
    <property type="entry name" value="AMP-binding"/>
    <property type="match status" value="1"/>
</dbReference>
<dbReference type="Pfam" id="PF13193">
    <property type="entry name" value="AMP-binding_C"/>
    <property type="match status" value="1"/>
</dbReference>
<evidence type="ECO:0000256" key="2">
    <source>
        <dbReference type="ARBA" id="ARBA00022450"/>
    </source>
</evidence>
<dbReference type="EMBL" id="AEUD01000008">
    <property type="protein sequence ID" value="EGD54949.1"/>
    <property type="molecule type" value="Genomic_DNA"/>
</dbReference>
<organism evidence="6 7">
    <name type="scientific">Gordonia neofelifaecis NRRL B-59395</name>
    <dbReference type="NCBI Taxonomy" id="644548"/>
    <lineage>
        <taxon>Bacteria</taxon>
        <taxon>Bacillati</taxon>
        <taxon>Actinomycetota</taxon>
        <taxon>Actinomycetes</taxon>
        <taxon>Mycobacteriales</taxon>
        <taxon>Gordoniaceae</taxon>
        <taxon>Gordonia</taxon>
    </lineage>
</organism>
<dbReference type="PANTHER" id="PTHR45527">
    <property type="entry name" value="NONRIBOSOMAL PEPTIDE SYNTHETASE"/>
    <property type="match status" value="1"/>
</dbReference>
<feature type="region of interest" description="Disordered" evidence="4">
    <location>
        <begin position="1712"/>
        <end position="1736"/>
    </location>
</feature>
<dbReference type="OrthoDB" id="2472181at2"/>
<dbReference type="SUPFAM" id="SSF52777">
    <property type="entry name" value="CoA-dependent acyltransferases"/>
    <property type="match status" value="4"/>
</dbReference>
<dbReference type="GO" id="GO:0043041">
    <property type="term" value="P:amino acid activation for nonribosomal peptide biosynthetic process"/>
    <property type="evidence" value="ECO:0007669"/>
    <property type="project" value="TreeGrafter"/>
</dbReference>
<dbReference type="InterPro" id="IPR006162">
    <property type="entry name" value="Ppantetheine_attach_site"/>
</dbReference>
<dbReference type="Pfam" id="PF00550">
    <property type="entry name" value="PP-binding"/>
    <property type="match status" value="2"/>
</dbReference>
<dbReference type="UniPathway" id="UPA00011"/>
<dbReference type="PROSITE" id="PS50075">
    <property type="entry name" value="CARRIER"/>
    <property type="match status" value="2"/>
</dbReference>
<dbReference type="InterPro" id="IPR010071">
    <property type="entry name" value="AA_adenyl_dom"/>
</dbReference>
<evidence type="ECO:0000313" key="6">
    <source>
        <dbReference type="EMBL" id="EGD54949.1"/>
    </source>
</evidence>
<dbReference type="PROSITE" id="PS00012">
    <property type="entry name" value="PHOSPHOPANTETHEINE"/>
    <property type="match status" value="2"/>
</dbReference>
<dbReference type="GO" id="GO:0031177">
    <property type="term" value="F:phosphopantetheine binding"/>
    <property type="evidence" value="ECO:0007669"/>
    <property type="project" value="InterPro"/>
</dbReference>
<dbReference type="PANTHER" id="PTHR45527:SF1">
    <property type="entry name" value="FATTY ACID SYNTHASE"/>
    <property type="match status" value="1"/>
</dbReference>
<dbReference type="NCBIfam" id="TIGR01733">
    <property type="entry name" value="AA-adenyl-dom"/>
    <property type="match status" value="1"/>
</dbReference>
<protein>
    <submittedName>
        <fullName evidence="6">Putative non-ribosomal peptide synthetase</fullName>
    </submittedName>
</protein>
<dbReference type="InterPro" id="IPR025110">
    <property type="entry name" value="AMP-bd_C"/>
</dbReference>
<dbReference type="InterPro" id="IPR042099">
    <property type="entry name" value="ANL_N_sf"/>
</dbReference>
<dbReference type="InterPro" id="IPR045851">
    <property type="entry name" value="AMP-bd_C_sf"/>
</dbReference>
<feature type="domain" description="Carrier" evidence="5">
    <location>
        <begin position="1638"/>
        <end position="1712"/>
    </location>
</feature>
<accession>F1YJL7</accession>
<dbReference type="InterPro" id="IPR036736">
    <property type="entry name" value="ACP-like_sf"/>
</dbReference>
<dbReference type="InterPro" id="IPR001242">
    <property type="entry name" value="Condensation_dom"/>
</dbReference>
<dbReference type="Gene3D" id="1.10.1200.10">
    <property type="entry name" value="ACP-like"/>
    <property type="match status" value="1"/>
</dbReference>
<keyword evidence="7" id="KW-1185">Reference proteome</keyword>
<proteinExistence type="predicted"/>
<dbReference type="GO" id="GO:0044550">
    <property type="term" value="P:secondary metabolite biosynthetic process"/>
    <property type="evidence" value="ECO:0007669"/>
    <property type="project" value="TreeGrafter"/>
</dbReference>
<dbReference type="GO" id="GO:0003824">
    <property type="term" value="F:catalytic activity"/>
    <property type="evidence" value="ECO:0007669"/>
    <property type="project" value="InterPro"/>
</dbReference>
<dbReference type="SMART" id="SM00823">
    <property type="entry name" value="PKS_PP"/>
    <property type="match status" value="2"/>
</dbReference>
<keyword evidence="3" id="KW-0597">Phosphoprotein</keyword>
<dbReference type="GO" id="GO:0005829">
    <property type="term" value="C:cytosol"/>
    <property type="evidence" value="ECO:0007669"/>
    <property type="project" value="TreeGrafter"/>
</dbReference>
<dbReference type="SMART" id="SM01294">
    <property type="entry name" value="PKS_PP_betabranch"/>
    <property type="match status" value="1"/>
</dbReference>
<dbReference type="CDD" id="cd05930">
    <property type="entry name" value="A_NRPS"/>
    <property type="match status" value="1"/>
</dbReference>
<evidence type="ECO:0000259" key="5">
    <source>
        <dbReference type="PROSITE" id="PS50075"/>
    </source>
</evidence>
<dbReference type="Gene3D" id="3.40.50.1820">
    <property type="entry name" value="alpha/beta hydrolase"/>
    <property type="match status" value="1"/>
</dbReference>
<evidence type="ECO:0000313" key="7">
    <source>
        <dbReference type="Proteomes" id="UP000035065"/>
    </source>
</evidence>
<dbReference type="RefSeq" id="WP_009679319.1">
    <property type="nucleotide sequence ID" value="NZ_AEUD01000008.1"/>
</dbReference>
<dbReference type="InterPro" id="IPR000873">
    <property type="entry name" value="AMP-dep_synth/lig_dom"/>
</dbReference>
<evidence type="ECO:0000256" key="1">
    <source>
        <dbReference type="ARBA" id="ARBA00001957"/>
    </source>
</evidence>
<name>F1YJL7_9ACTN</name>
<evidence type="ECO:0000256" key="3">
    <source>
        <dbReference type="ARBA" id="ARBA00022553"/>
    </source>
</evidence>
<dbReference type="Proteomes" id="UP000035065">
    <property type="component" value="Unassembled WGS sequence"/>
</dbReference>
<dbReference type="Pfam" id="PF00668">
    <property type="entry name" value="Condensation"/>
    <property type="match status" value="2"/>
</dbReference>
<reference evidence="6 7" key="1">
    <citation type="journal article" date="2011" name="J. Bacteriol.">
        <title>Draft Genome Sequence of Gordonia neofelifaecis NRRL B-59395, a Cholesterol-Degrading Actinomycete.</title>
        <authorList>
            <person name="Ge F."/>
            <person name="Li W."/>
            <person name="Chen G."/>
            <person name="Liu Y."/>
            <person name="Zhang G."/>
            <person name="Yong B."/>
            <person name="Wang Q."/>
            <person name="Wang N."/>
            <person name="Huang Z."/>
            <person name="Li W."/>
            <person name="Wang J."/>
            <person name="Wu C."/>
            <person name="Xie Q."/>
            <person name="Liu G."/>
        </authorList>
    </citation>
    <scope>NUCLEOTIDE SEQUENCE [LARGE SCALE GENOMIC DNA]</scope>
    <source>
        <strain evidence="6 7">NRRL B-59395</strain>
    </source>
</reference>
<dbReference type="InterPro" id="IPR023213">
    <property type="entry name" value="CAT-like_dom_sf"/>
</dbReference>
<dbReference type="SUPFAM" id="SSF47336">
    <property type="entry name" value="ACP-like"/>
    <property type="match status" value="2"/>
</dbReference>
<dbReference type="Gene3D" id="3.30.300.30">
    <property type="match status" value="1"/>
</dbReference>
<dbReference type="eggNOG" id="COG1020">
    <property type="taxonomic scope" value="Bacteria"/>
</dbReference>
<gene>
    <name evidence="6" type="ORF">SCNU_10476</name>
</gene>